<dbReference type="AlphaFoldDB" id="A0A4P9VU54"/>
<reference evidence="2" key="1">
    <citation type="journal article" date="2018" name="Nat. Microbiol.">
        <title>Leveraging single-cell genomics to expand the fungal tree of life.</title>
        <authorList>
            <person name="Ahrendt S.R."/>
            <person name="Quandt C.A."/>
            <person name="Ciobanu D."/>
            <person name="Clum A."/>
            <person name="Salamov A."/>
            <person name="Andreopoulos B."/>
            <person name="Cheng J.F."/>
            <person name="Woyke T."/>
            <person name="Pelin A."/>
            <person name="Henrissat B."/>
            <person name="Reynolds N.K."/>
            <person name="Benny G.L."/>
            <person name="Smith M.E."/>
            <person name="James T.Y."/>
            <person name="Grigoriev I.V."/>
        </authorList>
    </citation>
    <scope>NUCLEOTIDE SEQUENCE [LARGE SCALE GENOMIC DNA]</scope>
</reference>
<evidence type="ECO:0000313" key="2">
    <source>
        <dbReference type="Proteomes" id="UP000269721"/>
    </source>
</evidence>
<dbReference type="EMBL" id="ML001672">
    <property type="protein sequence ID" value="RKO83094.1"/>
    <property type="molecule type" value="Genomic_DNA"/>
</dbReference>
<sequence>MTTTPDESDLDKIFHAGIAFRSGDWRASAEKYRAAYEEASPSSIFRFSKLNSFTAVFHDNRISPPSTSDLPFMRRILQSEVEPLIYRAHCASVLAILTWRQGDLKAAAERYRRGIALAESATEADRRVVLGAPRQDIRQFVDAGAAIDRLLDDMRGDLATIEEQFSIANLSGSIPDQSIRTMKMKTAATVGDLQQLAHECRLILGGLRRCSAYVRRPIRLSS</sequence>
<gene>
    <name evidence="1" type="ORF">BDK51DRAFT_33962</name>
</gene>
<evidence type="ECO:0000313" key="1">
    <source>
        <dbReference type="EMBL" id="RKO83094.1"/>
    </source>
</evidence>
<organism evidence="1 2">
    <name type="scientific">Blyttiomyces helicus</name>
    <dbReference type="NCBI Taxonomy" id="388810"/>
    <lineage>
        <taxon>Eukaryota</taxon>
        <taxon>Fungi</taxon>
        <taxon>Fungi incertae sedis</taxon>
        <taxon>Chytridiomycota</taxon>
        <taxon>Chytridiomycota incertae sedis</taxon>
        <taxon>Chytridiomycetes</taxon>
        <taxon>Chytridiomycetes incertae sedis</taxon>
        <taxon>Blyttiomyces</taxon>
    </lineage>
</organism>
<accession>A0A4P9VU54</accession>
<proteinExistence type="predicted"/>
<name>A0A4P9VU54_9FUNG</name>
<dbReference type="Proteomes" id="UP000269721">
    <property type="component" value="Unassembled WGS sequence"/>
</dbReference>
<keyword evidence="2" id="KW-1185">Reference proteome</keyword>
<protein>
    <submittedName>
        <fullName evidence="1">Uncharacterized protein</fullName>
    </submittedName>
</protein>